<dbReference type="Proteomes" id="UP000223913">
    <property type="component" value="Unassembled WGS sequence"/>
</dbReference>
<accession>A0A2D0N2E8</accession>
<proteinExistence type="predicted"/>
<keyword evidence="1" id="KW-0732">Signal</keyword>
<evidence type="ECO:0000256" key="1">
    <source>
        <dbReference type="SAM" id="SignalP"/>
    </source>
</evidence>
<dbReference type="OrthoDB" id="1436875at2"/>
<dbReference type="AlphaFoldDB" id="A0A2D0N2E8"/>
<sequence length="254" mass="29322">MTFKNLFIGIAFCLTSSYCAAQVVAPRIEIVQPSIEHEATSIWRTINDITFFEEQGYKIHLPQESLIDSLINKSKEGTFGNKDFSAIYTLLEARIFNTKNYEKAIHKISLQTGLINKCIQKIDSLRNGWDWEFNSFETYKVRLTLYGTGGSYDPDEGVITLFTDSEGSFMNYENPANTIIHEITHMGMEYSIIKKYNIPHGLKERLVDTFVSILFRDELPKYKVQNMGDIRIDELLHQKSDFDSLNKTIAEFLR</sequence>
<dbReference type="RefSeq" id="WP_099154113.1">
    <property type="nucleotide sequence ID" value="NZ_PDUD01000039.1"/>
</dbReference>
<evidence type="ECO:0000313" key="3">
    <source>
        <dbReference type="Proteomes" id="UP000223913"/>
    </source>
</evidence>
<protein>
    <recommendedName>
        <fullName evidence="4">Lysine-specific metallo-endopeptidase domain-containing protein</fullName>
    </recommendedName>
</protein>
<evidence type="ECO:0008006" key="4">
    <source>
        <dbReference type="Google" id="ProtNLM"/>
    </source>
</evidence>
<keyword evidence="3" id="KW-1185">Reference proteome</keyword>
<organism evidence="2 3">
    <name type="scientific">Flavilitoribacter nigricans (strain ATCC 23147 / DSM 23189 / NBRC 102662 / NCIMB 1420 / SS-2)</name>
    <name type="common">Lewinella nigricans</name>
    <dbReference type="NCBI Taxonomy" id="1122177"/>
    <lineage>
        <taxon>Bacteria</taxon>
        <taxon>Pseudomonadati</taxon>
        <taxon>Bacteroidota</taxon>
        <taxon>Saprospiria</taxon>
        <taxon>Saprospirales</taxon>
        <taxon>Lewinellaceae</taxon>
        <taxon>Flavilitoribacter</taxon>
    </lineage>
</organism>
<gene>
    <name evidence="2" type="ORF">CRP01_31835</name>
</gene>
<comment type="caution">
    <text evidence="2">The sequence shown here is derived from an EMBL/GenBank/DDBJ whole genome shotgun (WGS) entry which is preliminary data.</text>
</comment>
<feature type="signal peptide" evidence="1">
    <location>
        <begin position="1"/>
        <end position="21"/>
    </location>
</feature>
<evidence type="ECO:0000313" key="2">
    <source>
        <dbReference type="EMBL" id="PHN02568.1"/>
    </source>
</evidence>
<reference evidence="2 3" key="1">
    <citation type="submission" date="2017-10" db="EMBL/GenBank/DDBJ databases">
        <title>The draft genome sequence of Lewinella nigricans NBRC 102662.</title>
        <authorList>
            <person name="Wang K."/>
        </authorList>
    </citation>
    <scope>NUCLEOTIDE SEQUENCE [LARGE SCALE GENOMIC DNA]</scope>
    <source>
        <strain evidence="2 3">NBRC 102662</strain>
    </source>
</reference>
<name>A0A2D0N2E8_FLAN2</name>
<dbReference type="EMBL" id="PDUD01000039">
    <property type="protein sequence ID" value="PHN02568.1"/>
    <property type="molecule type" value="Genomic_DNA"/>
</dbReference>
<feature type="chain" id="PRO_5012383989" description="Lysine-specific metallo-endopeptidase domain-containing protein" evidence="1">
    <location>
        <begin position="22"/>
        <end position="254"/>
    </location>
</feature>